<keyword evidence="2" id="KW-0238">DNA-binding</keyword>
<reference evidence="5 6" key="1">
    <citation type="submission" date="2018-05" db="EMBL/GenBank/DDBJ databases">
        <title>Complete genome sequencing of three human clinical isolates of Staphylococcus caprae reveals virulence factors similar to those of S. epidermidis and S. capitis.</title>
        <authorList>
            <person name="Watanabe S."/>
            <person name="Cui L."/>
        </authorList>
    </citation>
    <scope>NUCLEOTIDE SEQUENCE [LARGE SCALE GENOMIC DNA]</scope>
    <source>
        <strain evidence="5 6">JMUB590</strain>
    </source>
</reference>
<dbReference type="PANTHER" id="PTHR43280">
    <property type="entry name" value="ARAC-FAMILY TRANSCRIPTIONAL REGULATOR"/>
    <property type="match status" value="1"/>
</dbReference>
<dbReference type="PROSITE" id="PS01124">
    <property type="entry name" value="HTH_ARAC_FAMILY_2"/>
    <property type="match status" value="1"/>
</dbReference>
<feature type="domain" description="HTH araC/xylS-type" evidence="4">
    <location>
        <begin position="152"/>
        <end position="250"/>
    </location>
</feature>
<accession>A0ABN5WDY5</accession>
<keyword evidence="3" id="KW-0804">Transcription</keyword>
<dbReference type="SUPFAM" id="SSF46689">
    <property type="entry name" value="Homeodomain-like"/>
    <property type="match status" value="1"/>
</dbReference>
<dbReference type="Pfam" id="PF12833">
    <property type="entry name" value="HTH_18"/>
    <property type="match status" value="1"/>
</dbReference>
<organism evidence="5 6">
    <name type="scientific">Staphylococcus caprae</name>
    <dbReference type="NCBI Taxonomy" id="29380"/>
    <lineage>
        <taxon>Bacteria</taxon>
        <taxon>Bacillati</taxon>
        <taxon>Bacillota</taxon>
        <taxon>Bacilli</taxon>
        <taxon>Bacillales</taxon>
        <taxon>Staphylococcaceae</taxon>
        <taxon>Staphylococcus</taxon>
    </lineage>
</organism>
<dbReference type="InterPro" id="IPR018060">
    <property type="entry name" value="HTH_AraC"/>
</dbReference>
<dbReference type="PANTHER" id="PTHR43280:SF26">
    <property type="entry name" value="ARAC-FAMILY TRANSCRIPTIONAL REGULATOR"/>
    <property type="match status" value="1"/>
</dbReference>
<dbReference type="EMBL" id="AP018586">
    <property type="protein sequence ID" value="BBD93264.1"/>
    <property type="molecule type" value="Genomic_DNA"/>
</dbReference>
<dbReference type="GeneID" id="58051942"/>
<keyword evidence="6" id="KW-1185">Reference proteome</keyword>
<dbReference type="Gene3D" id="1.10.10.60">
    <property type="entry name" value="Homeodomain-like"/>
    <property type="match status" value="2"/>
</dbReference>
<proteinExistence type="predicted"/>
<name>A0ABN5WDY5_9STAP</name>
<evidence type="ECO:0000259" key="4">
    <source>
        <dbReference type="PROSITE" id="PS01124"/>
    </source>
</evidence>
<evidence type="ECO:0000313" key="6">
    <source>
        <dbReference type="Proteomes" id="UP000274772"/>
    </source>
</evidence>
<protein>
    <submittedName>
        <fullName evidence="5">AraC family transcriptional regulator</fullName>
    </submittedName>
</protein>
<gene>
    <name evidence="5" type="ORF">JMUB590_2210</name>
</gene>
<dbReference type="SMART" id="SM00342">
    <property type="entry name" value="HTH_ARAC"/>
    <property type="match status" value="1"/>
</dbReference>
<dbReference type="InterPro" id="IPR009057">
    <property type="entry name" value="Homeodomain-like_sf"/>
</dbReference>
<dbReference type="InterPro" id="IPR018062">
    <property type="entry name" value="HTH_AraC-typ_CS"/>
</dbReference>
<dbReference type="Proteomes" id="UP000274772">
    <property type="component" value="Chromosome"/>
</dbReference>
<evidence type="ECO:0000256" key="1">
    <source>
        <dbReference type="ARBA" id="ARBA00023015"/>
    </source>
</evidence>
<evidence type="ECO:0000256" key="2">
    <source>
        <dbReference type="ARBA" id="ARBA00023125"/>
    </source>
</evidence>
<dbReference type="RefSeq" id="WP_145985564.1">
    <property type="nucleotide sequence ID" value="NZ_AP018586.1"/>
</dbReference>
<evidence type="ECO:0000313" key="5">
    <source>
        <dbReference type="EMBL" id="BBD93264.1"/>
    </source>
</evidence>
<dbReference type="PROSITE" id="PS00041">
    <property type="entry name" value="HTH_ARAC_FAMILY_1"/>
    <property type="match status" value="1"/>
</dbReference>
<evidence type="ECO:0000256" key="3">
    <source>
        <dbReference type="ARBA" id="ARBA00023163"/>
    </source>
</evidence>
<keyword evidence="1" id="KW-0805">Transcription regulation</keyword>
<sequence>MTNSCLHILSKSEYSTTRCQDGILLFWPIEGSMHLQPFRKHRTLTNELYIVNNMDVFGINSNGTTLEIYISSDWFTELGYNFFDYHYTAELIKSTNEVKYLMAELALNFLDDNTDKEHELINKIVETLAKEASIDKKIAEDQYIYAFYGDLKEELDYIYNHMSERLTLKDISNQLYVSKSNLSSQFHILMGMGFKKYVDTLKISKSIEMLLTTDKTISQISDKLGFSNASTYSKQFKNYLSVTPNEYRTMKKYDKYNGCSDDSIPDHRKAPLRKLIRSVTPNNVSDAYDKIKIDASPHTEASTFYSVIQINTVEEIKVLFLEGLYKRIGFKDSNIIFYFMPHLYEYSNDLTENEKNYISQTIIENELHVAFHIEEIERVNELKESFMWGLNQFSDKSSVIDKDYEVQFIFNLKEKEIRDIYRDILKMQNMPLKYKVGLDISCMVDDPTQFKALESQIKRLKFDYLYIDNAQLTSPYLMGSNGGLFLKNILQLQHLNVNLEQFDFDKENLIFLNLVNHQLLNNEEIDLSNSAPLLYQSVAKLKESFSGYGLNLFSHPNLFNAVHLFDENGFKTTLGLIFNDLSWMINQNKCEKRFYNIVENEDRYLLYLFDWRVIESESKGDNFNDIEVDISFEDPQLADEYICVMAKIDNESGNINHIISQELRSKYDWSTKFLIKVEDNFKPYVEIFEHDFKDKSLKVNLKYNAVYLIKIYKKDNRLKKA</sequence>